<dbReference type="Pfam" id="PF04784">
    <property type="entry name" value="DUF547"/>
    <property type="match status" value="1"/>
</dbReference>
<dbReference type="AlphaFoldDB" id="A0A4Q9FL80"/>
<dbReference type="PANTHER" id="PTHR46361:SF3">
    <property type="entry name" value="ELECTRON CARRIER_ PROTEIN DISULFIDE OXIDOREDUCTASE"/>
    <property type="match status" value="1"/>
</dbReference>
<keyword evidence="3" id="KW-1185">Reference proteome</keyword>
<dbReference type="PANTHER" id="PTHR46361">
    <property type="entry name" value="ELECTRON CARRIER/ PROTEIN DISULFIDE OXIDOREDUCTASE"/>
    <property type="match status" value="1"/>
</dbReference>
<proteinExistence type="predicted"/>
<dbReference type="Proteomes" id="UP000291142">
    <property type="component" value="Unassembled WGS sequence"/>
</dbReference>
<organism evidence="2 3">
    <name type="scientific">Hyunsoonleella flava</name>
    <dbReference type="NCBI Taxonomy" id="2527939"/>
    <lineage>
        <taxon>Bacteria</taxon>
        <taxon>Pseudomonadati</taxon>
        <taxon>Bacteroidota</taxon>
        <taxon>Flavobacteriia</taxon>
        <taxon>Flavobacteriales</taxon>
        <taxon>Flavobacteriaceae</taxon>
    </lineage>
</organism>
<evidence type="ECO:0000313" key="3">
    <source>
        <dbReference type="Proteomes" id="UP000291142"/>
    </source>
</evidence>
<feature type="domain" description="DUF547" evidence="1">
    <location>
        <begin position="105"/>
        <end position="209"/>
    </location>
</feature>
<name>A0A4Q9FL80_9FLAO</name>
<comment type="caution">
    <text evidence="2">The sequence shown here is derived from an EMBL/GenBank/DDBJ whole genome shotgun (WGS) entry which is preliminary data.</text>
</comment>
<protein>
    <submittedName>
        <fullName evidence="2">DUF547 domain-containing protein</fullName>
    </submittedName>
</protein>
<gene>
    <name evidence="2" type="ORF">EYD45_03840</name>
</gene>
<dbReference type="EMBL" id="SIRT01000002">
    <property type="protein sequence ID" value="TBN05668.1"/>
    <property type="molecule type" value="Genomic_DNA"/>
</dbReference>
<reference evidence="2 3" key="1">
    <citation type="submission" date="2019-02" db="EMBL/GenBank/DDBJ databases">
        <title>Hyunsoonleella sp., isolated from marine sediment.</title>
        <authorList>
            <person name="Liu B.-T."/>
        </authorList>
    </citation>
    <scope>NUCLEOTIDE SEQUENCE [LARGE SCALE GENOMIC DNA]</scope>
    <source>
        <strain evidence="2 3">T58</strain>
    </source>
</reference>
<dbReference type="OrthoDB" id="526867at2"/>
<accession>A0A4Q9FL80</accession>
<sequence>MTDSLYVPDSDADIEIVNKPLIKSSGESTRDSIANKAVEEKIEEPILEHDTILYYPEAFNHDSWDDVLEKYVSTDGNVDYSGLKKSRGVLLKYIELLANNTPNNDWTKEDKLAYWINAYNALTIDLILRNYPIKSIKDIKDPWKQRHWKLGKKWYNLDEIEHQILRKMDEPRIHFAIVCASDSCPKLQNDAFTASNLEQQLTKATEEFLSDKSKNDLSDNPIKLSKIFKWFSKDFNQNTNLIDFLNKYSEETVYHSTKIRYMDYNWDLNE</sequence>
<dbReference type="InterPro" id="IPR006869">
    <property type="entry name" value="DUF547"/>
</dbReference>
<evidence type="ECO:0000259" key="1">
    <source>
        <dbReference type="Pfam" id="PF04784"/>
    </source>
</evidence>
<evidence type="ECO:0000313" key="2">
    <source>
        <dbReference type="EMBL" id="TBN05668.1"/>
    </source>
</evidence>